<accession>S4XQ56</accession>
<sequence length="216" mass="21725">MGDAGGALAVAAGGAGGFEAQAASAAAASETERIRFMRMAQPPFGAAVPAAGLSTAGLSPAGFLMAGAGSGRSAAGAAGAREIAMLAPLSVPVLVTGETGVGKERVARALHERSPRASRPLVIVNCAAIPAQLVESELFGHRKGAFTGATAARAGRFEAARGGTIFLDEIGELPLSAQAQLLRALQEGEIQPVGEDRPRRVASARRSAWACSATWP</sequence>
<dbReference type="InterPro" id="IPR025662">
    <property type="entry name" value="Sigma_54_int_dom_ATP-bd_1"/>
</dbReference>
<dbReference type="PROSITE" id="PS50045">
    <property type="entry name" value="SIGMA54_INTERACT_4"/>
    <property type="match status" value="1"/>
</dbReference>
<dbReference type="GO" id="GO:0005524">
    <property type="term" value="F:ATP binding"/>
    <property type="evidence" value="ECO:0007669"/>
    <property type="project" value="UniProtKB-KW"/>
</dbReference>
<evidence type="ECO:0000256" key="1">
    <source>
        <dbReference type="ARBA" id="ARBA00022741"/>
    </source>
</evidence>
<dbReference type="SMART" id="SM00382">
    <property type="entry name" value="AAA"/>
    <property type="match status" value="1"/>
</dbReference>
<protein>
    <recommendedName>
        <fullName evidence="3">Sigma-54 factor interaction domain-containing protein</fullName>
    </recommendedName>
</protein>
<keyword evidence="1" id="KW-0547">Nucleotide-binding</keyword>
<evidence type="ECO:0000256" key="2">
    <source>
        <dbReference type="ARBA" id="ARBA00022840"/>
    </source>
</evidence>
<name>S4XQ56_SORCE</name>
<dbReference type="CDD" id="cd00009">
    <property type="entry name" value="AAA"/>
    <property type="match status" value="1"/>
</dbReference>
<dbReference type="PATRIC" id="fig|1254432.3.peg.2015"/>
<dbReference type="HOGENOM" id="CLU_1276924_0_0_7"/>
<dbReference type="Pfam" id="PF00158">
    <property type="entry name" value="Sigma54_activat"/>
    <property type="match status" value="1"/>
</dbReference>
<dbReference type="PANTHER" id="PTHR32071">
    <property type="entry name" value="TRANSCRIPTIONAL REGULATORY PROTEIN"/>
    <property type="match status" value="1"/>
</dbReference>
<dbReference type="InterPro" id="IPR003593">
    <property type="entry name" value="AAA+_ATPase"/>
</dbReference>
<dbReference type="Proteomes" id="UP000014803">
    <property type="component" value="Chromosome"/>
</dbReference>
<reference evidence="4 5" key="1">
    <citation type="journal article" date="2013" name="Sci. Rep.">
        <title>Extraordinary expansion of a Sorangium cellulosum genome from an alkaline milieu.</title>
        <authorList>
            <person name="Han K."/>
            <person name="Li Z.F."/>
            <person name="Peng R."/>
            <person name="Zhu L.P."/>
            <person name="Zhou T."/>
            <person name="Wang L.G."/>
            <person name="Li S.G."/>
            <person name="Zhang X.B."/>
            <person name="Hu W."/>
            <person name="Wu Z.H."/>
            <person name="Qin N."/>
            <person name="Li Y.Z."/>
        </authorList>
    </citation>
    <scope>NUCLEOTIDE SEQUENCE [LARGE SCALE GENOMIC DNA]</scope>
    <source>
        <strain evidence="4 5">So0157-2</strain>
    </source>
</reference>
<dbReference type="eggNOG" id="COG3829">
    <property type="taxonomic scope" value="Bacteria"/>
</dbReference>
<dbReference type="InterPro" id="IPR027417">
    <property type="entry name" value="P-loop_NTPase"/>
</dbReference>
<dbReference type="AlphaFoldDB" id="S4XQ56"/>
<evidence type="ECO:0000313" key="5">
    <source>
        <dbReference type="Proteomes" id="UP000014803"/>
    </source>
</evidence>
<dbReference type="GO" id="GO:0006355">
    <property type="term" value="P:regulation of DNA-templated transcription"/>
    <property type="evidence" value="ECO:0007669"/>
    <property type="project" value="InterPro"/>
</dbReference>
<dbReference type="PANTHER" id="PTHR32071:SF35">
    <property type="entry name" value="ANAEROBIC NITRIC OXIDE REDUCTASE TRANSCRIPTION REGULATOR NORR"/>
    <property type="match status" value="1"/>
</dbReference>
<dbReference type="Gene3D" id="3.40.50.300">
    <property type="entry name" value="P-loop containing nucleotide triphosphate hydrolases"/>
    <property type="match status" value="1"/>
</dbReference>
<dbReference type="KEGG" id="scu:SCE1572_09035"/>
<proteinExistence type="predicted"/>
<gene>
    <name evidence="4" type="ORF">SCE1572_09035</name>
</gene>
<dbReference type="EMBL" id="CP003969">
    <property type="protein sequence ID" value="AGP34639.1"/>
    <property type="molecule type" value="Genomic_DNA"/>
</dbReference>
<keyword evidence="2" id="KW-0067">ATP-binding</keyword>
<dbReference type="InterPro" id="IPR002078">
    <property type="entry name" value="Sigma_54_int"/>
</dbReference>
<evidence type="ECO:0000259" key="3">
    <source>
        <dbReference type="PROSITE" id="PS50045"/>
    </source>
</evidence>
<dbReference type="SUPFAM" id="SSF52540">
    <property type="entry name" value="P-loop containing nucleoside triphosphate hydrolases"/>
    <property type="match status" value="1"/>
</dbReference>
<evidence type="ECO:0000313" key="4">
    <source>
        <dbReference type="EMBL" id="AGP34639.1"/>
    </source>
</evidence>
<dbReference type="STRING" id="1254432.SCE1572_09035"/>
<dbReference type="PROSITE" id="PS00675">
    <property type="entry name" value="SIGMA54_INTERACT_1"/>
    <property type="match status" value="1"/>
</dbReference>
<feature type="domain" description="Sigma-54 factor interaction" evidence="3">
    <location>
        <begin position="69"/>
        <end position="201"/>
    </location>
</feature>
<organism evidence="4 5">
    <name type="scientific">Sorangium cellulosum So0157-2</name>
    <dbReference type="NCBI Taxonomy" id="1254432"/>
    <lineage>
        <taxon>Bacteria</taxon>
        <taxon>Pseudomonadati</taxon>
        <taxon>Myxococcota</taxon>
        <taxon>Polyangia</taxon>
        <taxon>Polyangiales</taxon>
        <taxon>Polyangiaceae</taxon>
        <taxon>Sorangium</taxon>
    </lineage>
</organism>